<evidence type="ECO:0000256" key="1">
    <source>
        <dbReference type="SAM" id="SignalP"/>
    </source>
</evidence>
<gene>
    <name evidence="2" type="ORF">PMEA_00015462</name>
</gene>
<evidence type="ECO:0000313" key="3">
    <source>
        <dbReference type="Proteomes" id="UP001159428"/>
    </source>
</evidence>
<sequence length="246" mass="26105">MEIKMTFLHRLKFALFFICCMQHEYSSVNASSSSMSAAANSYTITKANSSTTAVAPTSTMSSGYHAASTGRAYTTGAQTAATVSAASEAPATATVIPTSTTHNTTMSASAYVNNASAHVLTSSSMSTAPNVTINIRDEYSSPDCKSCSNGGTITVTKSCVIKIPSKDDNKCDKDEFNKTRCGYVTLADKMYRCAEVLKNYTNHVEKNLKIVKDCNKECPASGSVLSPHLAFIFATGLVVGMLSQTL</sequence>
<name>A0AAU9X245_9CNID</name>
<reference evidence="2 3" key="1">
    <citation type="submission" date="2022-05" db="EMBL/GenBank/DDBJ databases">
        <authorList>
            <consortium name="Genoscope - CEA"/>
            <person name="William W."/>
        </authorList>
    </citation>
    <scope>NUCLEOTIDE SEQUENCE [LARGE SCALE GENOMIC DNA]</scope>
</reference>
<comment type="caution">
    <text evidence="2">The sequence shown here is derived from an EMBL/GenBank/DDBJ whole genome shotgun (WGS) entry which is preliminary data.</text>
</comment>
<dbReference type="Proteomes" id="UP001159428">
    <property type="component" value="Unassembled WGS sequence"/>
</dbReference>
<keyword evidence="3" id="KW-1185">Reference proteome</keyword>
<feature type="signal peptide" evidence="1">
    <location>
        <begin position="1"/>
        <end position="30"/>
    </location>
</feature>
<dbReference type="AlphaFoldDB" id="A0AAU9X245"/>
<protein>
    <submittedName>
        <fullName evidence="2">Uncharacterized protein</fullName>
    </submittedName>
</protein>
<keyword evidence="1" id="KW-0732">Signal</keyword>
<evidence type="ECO:0000313" key="2">
    <source>
        <dbReference type="EMBL" id="CAH3134428.1"/>
    </source>
</evidence>
<proteinExistence type="predicted"/>
<accession>A0AAU9X245</accession>
<feature type="chain" id="PRO_5043505114" evidence="1">
    <location>
        <begin position="31"/>
        <end position="246"/>
    </location>
</feature>
<organism evidence="2 3">
    <name type="scientific">Pocillopora meandrina</name>
    <dbReference type="NCBI Taxonomy" id="46732"/>
    <lineage>
        <taxon>Eukaryota</taxon>
        <taxon>Metazoa</taxon>
        <taxon>Cnidaria</taxon>
        <taxon>Anthozoa</taxon>
        <taxon>Hexacorallia</taxon>
        <taxon>Scleractinia</taxon>
        <taxon>Astrocoeniina</taxon>
        <taxon>Pocilloporidae</taxon>
        <taxon>Pocillopora</taxon>
    </lineage>
</organism>
<dbReference type="EMBL" id="CALNXJ010000028">
    <property type="protein sequence ID" value="CAH3134428.1"/>
    <property type="molecule type" value="Genomic_DNA"/>
</dbReference>